<organism evidence="6 7">
    <name type="scientific">Heterocephalus glaber</name>
    <name type="common">Naked mole rat</name>
    <dbReference type="NCBI Taxonomy" id="10181"/>
    <lineage>
        <taxon>Eukaryota</taxon>
        <taxon>Metazoa</taxon>
        <taxon>Chordata</taxon>
        <taxon>Craniata</taxon>
        <taxon>Vertebrata</taxon>
        <taxon>Euteleostomi</taxon>
        <taxon>Mammalia</taxon>
        <taxon>Eutheria</taxon>
        <taxon>Euarchontoglires</taxon>
        <taxon>Glires</taxon>
        <taxon>Rodentia</taxon>
        <taxon>Hystricomorpha</taxon>
        <taxon>Bathyergidae</taxon>
        <taxon>Heterocephalus</taxon>
    </lineage>
</organism>
<evidence type="ECO:0000259" key="5">
    <source>
        <dbReference type="PROSITE" id="PS50923"/>
    </source>
</evidence>
<evidence type="ECO:0000256" key="4">
    <source>
        <dbReference type="SAM" id="Phobius"/>
    </source>
</evidence>
<dbReference type="AlphaFoldDB" id="G5BIP8"/>
<dbReference type="Pfam" id="PF00084">
    <property type="entry name" value="Sushi"/>
    <property type="match status" value="1"/>
</dbReference>
<evidence type="ECO:0000256" key="2">
    <source>
        <dbReference type="PROSITE-ProRule" id="PRU00302"/>
    </source>
</evidence>
<feature type="transmembrane region" description="Helical" evidence="4">
    <location>
        <begin position="104"/>
        <end position="132"/>
    </location>
</feature>
<feature type="domain" description="Sushi" evidence="5">
    <location>
        <begin position="30"/>
        <end position="93"/>
    </location>
</feature>
<proteinExistence type="predicted"/>
<dbReference type="InterPro" id="IPR011029">
    <property type="entry name" value="DEATH-like_dom_sf"/>
</dbReference>
<feature type="disulfide bond" evidence="2">
    <location>
        <begin position="32"/>
        <end position="75"/>
    </location>
</feature>
<dbReference type="Proteomes" id="UP000006813">
    <property type="component" value="Unassembled WGS sequence"/>
</dbReference>
<dbReference type="eggNOG" id="ENOG502RY7E">
    <property type="taxonomic scope" value="Eukaryota"/>
</dbReference>
<dbReference type="PANTHER" id="PTHR46879">
    <property type="entry name" value="SUSHI DOMAIN-CONTAINING PROTEIN 3"/>
    <property type="match status" value="1"/>
</dbReference>
<keyword evidence="4" id="KW-0812">Transmembrane</keyword>
<dbReference type="STRING" id="10181.G5BIP8"/>
<dbReference type="SMART" id="SM00032">
    <property type="entry name" value="CCP"/>
    <property type="match status" value="1"/>
</dbReference>
<keyword evidence="4" id="KW-0472">Membrane</keyword>
<dbReference type="InParanoid" id="G5BIP8"/>
<keyword evidence="4" id="KW-1133">Transmembrane helix</keyword>
<evidence type="ECO:0000313" key="6">
    <source>
        <dbReference type="EMBL" id="EHB09159.1"/>
    </source>
</evidence>
<gene>
    <name evidence="6" type="ORF">GW7_03527</name>
</gene>
<dbReference type="PROSITE" id="PS50923">
    <property type="entry name" value="SUSHI"/>
    <property type="match status" value="1"/>
</dbReference>
<keyword evidence="2" id="KW-0768">Sushi</keyword>
<evidence type="ECO:0000256" key="1">
    <source>
        <dbReference type="ARBA" id="ARBA00023157"/>
    </source>
</evidence>
<dbReference type="SUPFAM" id="SSF57535">
    <property type="entry name" value="Complement control module/SCR domain"/>
    <property type="match status" value="1"/>
</dbReference>
<feature type="region of interest" description="Disordered" evidence="3">
    <location>
        <begin position="1"/>
        <end position="33"/>
    </location>
</feature>
<name>G5BIP8_HETGA</name>
<feature type="compositionally biased region" description="Polar residues" evidence="3">
    <location>
        <begin position="19"/>
        <end position="33"/>
    </location>
</feature>
<feature type="region of interest" description="Disordered" evidence="3">
    <location>
        <begin position="208"/>
        <end position="230"/>
    </location>
</feature>
<dbReference type="GO" id="GO:0005886">
    <property type="term" value="C:plasma membrane"/>
    <property type="evidence" value="ECO:0007669"/>
    <property type="project" value="TreeGrafter"/>
</dbReference>
<accession>G5BIP8</accession>
<dbReference type="PANTHER" id="PTHR46879:SF1">
    <property type="entry name" value="SUSHI DOMAIN-CONTAINING PROTEIN 3"/>
    <property type="match status" value="1"/>
</dbReference>
<dbReference type="InterPro" id="IPR053067">
    <property type="entry name" value="SUSD3"/>
</dbReference>
<dbReference type="Gene3D" id="1.10.533.10">
    <property type="entry name" value="Death Domain, Fas"/>
    <property type="match status" value="1"/>
</dbReference>
<reference evidence="6 7" key="1">
    <citation type="journal article" date="2011" name="Nature">
        <title>Genome sequencing reveals insights into physiology and longevity of the naked mole rat.</title>
        <authorList>
            <person name="Kim E.B."/>
            <person name="Fang X."/>
            <person name="Fushan A.A."/>
            <person name="Huang Z."/>
            <person name="Lobanov A.V."/>
            <person name="Han L."/>
            <person name="Marino S.M."/>
            <person name="Sun X."/>
            <person name="Turanov A.A."/>
            <person name="Yang P."/>
            <person name="Yim S.H."/>
            <person name="Zhao X."/>
            <person name="Kasaikina M.V."/>
            <person name="Stoletzki N."/>
            <person name="Peng C."/>
            <person name="Polak P."/>
            <person name="Xiong Z."/>
            <person name="Kiezun A."/>
            <person name="Zhu Y."/>
            <person name="Chen Y."/>
            <person name="Kryukov G.V."/>
            <person name="Zhang Q."/>
            <person name="Peshkin L."/>
            <person name="Yang L."/>
            <person name="Bronson R.T."/>
            <person name="Buffenstein R."/>
            <person name="Wang B."/>
            <person name="Han C."/>
            <person name="Li Q."/>
            <person name="Chen L."/>
            <person name="Zhao W."/>
            <person name="Sunyaev S.R."/>
            <person name="Park T.J."/>
            <person name="Zhang G."/>
            <person name="Wang J."/>
            <person name="Gladyshev V.N."/>
        </authorList>
    </citation>
    <scope>NUCLEOTIDE SEQUENCE [LARGE SCALE GENOMIC DNA]</scope>
</reference>
<dbReference type="FunCoup" id="G5BIP8">
    <property type="interactions" value="484"/>
</dbReference>
<evidence type="ECO:0000256" key="3">
    <source>
        <dbReference type="SAM" id="MobiDB-lite"/>
    </source>
</evidence>
<dbReference type="Gene3D" id="2.10.70.10">
    <property type="entry name" value="Complement Module, domain 1"/>
    <property type="match status" value="1"/>
</dbReference>
<protein>
    <submittedName>
        <fullName evidence="6">Sushi domain-containing protein 3</fullName>
    </submittedName>
</protein>
<dbReference type="EMBL" id="JH170531">
    <property type="protein sequence ID" value="EHB09159.1"/>
    <property type="molecule type" value="Genomic_DNA"/>
</dbReference>
<comment type="caution">
    <text evidence="2">Lacks conserved residue(s) required for the propagation of feature annotation.</text>
</comment>
<evidence type="ECO:0000313" key="7">
    <source>
        <dbReference type="Proteomes" id="UP000006813"/>
    </source>
</evidence>
<dbReference type="InterPro" id="IPR035976">
    <property type="entry name" value="Sushi/SCR/CCP_sf"/>
</dbReference>
<dbReference type="InterPro" id="IPR000436">
    <property type="entry name" value="Sushi_SCR_CCP_dom"/>
</dbReference>
<dbReference type="CDD" id="cd00033">
    <property type="entry name" value="CCP"/>
    <property type="match status" value="1"/>
</dbReference>
<sequence length="426" mass="45956">MRAAAVNPSRRARLRVRGGSTTPAPGNRTGTCAQLQPPPRGTLQVLRGDGTAVGTVLMFHCPSGHQMVGSGLLTCAWRGIIANWSSGTPVCKAVPPHETFGFKVAVIASIVSCAIILLMSMAFLTCCLLKCVKKSEHRRSSRTAQMWYQLRGEDLETVQAAYLGLKGQNYNNSSSSGGGKPGGWPSHVHDNHSFAIDLSEGIRELAGTTPGMDKDPWTPRPSVLSPRDPSSSPCTLSVLALLYLTPVVNRIIHVLSSSAYCVLALMEEVVGSPGLCTSGLSEACDLAAERRPQFRNPKASLRLRLCDLLSHLQRSGERHCQEFYRALYIHAQPLHGHLPSRHTLQNSDCTELDWGSENHGLSDRGPMSFLAGLGLAAGLALLLYCCPPDPKVLPGTRRILGFSPVIIDRHVSRYLLAFLADNLGGL</sequence>
<keyword evidence="1 2" id="KW-1015">Disulfide bond</keyword>